<evidence type="ECO:0000256" key="5">
    <source>
        <dbReference type="ARBA" id="ARBA00023037"/>
    </source>
</evidence>
<reference evidence="13" key="1">
    <citation type="submission" date="2020-10" db="EMBL/GenBank/DDBJ databases">
        <title>Catharus ustulatus (Swainson's thrush) genome, bCatUst1, primary haplotype v2.</title>
        <authorList>
            <person name="Delmore K."/>
            <person name="Vafadar M."/>
            <person name="Formenti G."/>
            <person name="Chow W."/>
            <person name="Pelan S."/>
            <person name="Howe K."/>
            <person name="Rhie A."/>
            <person name="Mountcastle J."/>
            <person name="Haase B."/>
            <person name="Fedrigo O."/>
            <person name="Jarvis E.D."/>
        </authorList>
    </citation>
    <scope>NUCLEOTIDE SEQUENCE [LARGE SCALE GENOMIC DNA]</scope>
</reference>
<reference evidence="13" key="2">
    <citation type="submission" date="2025-08" db="UniProtKB">
        <authorList>
            <consortium name="Ensembl"/>
        </authorList>
    </citation>
    <scope>IDENTIFICATION</scope>
</reference>
<dbReference type="SUPFAM" id="SSF69318">
    <property type="entry name" value="Integrin alpha N-terminal domain"/>
    <property type="match status" value="1"/>
</dbReference>
<dbReference type="InterPro" id="IPR002035">
    <property type="entry name" value="VWF_A"/>
</dbReference>
<keyword evidence="14" id="KW-1185">Reference proteome</keyword>
<evidence type="ECO:0000256" key="9">
    <source>
        <dbReference type="PROSITE-ProRule" id="PRU00803"/>
    </source>
</evidence>
<evidence type="ECO:0000256" key="6">
    <source>
        <dbReference type="ARBA" id="ARBA00023136"/>
    </source>
</evidence>
<dbReference type="InterPro" id="IPR036465">
    <property type="entry name" value="vWFA_dom_sf"/>
</dbReference>
<keyword evidence="5 10" id="KW-0401">Integrin</keyword>
<dbReference type="PANTHER" id="PTHR23220">
    <property type="entry name" value="INTEGRIN ALPHA"/>
    <property type="match status" value="1"/>
</dbReference>
<evidence type="ECO:0000256" key="10">
    <source>
        <dbReference type="RuleBase" id="RU003762"/>
    </source>
</evidence>
<dbReference type="SMART" id="SM00327">
    <property type="entry name" value="VWA"/>
    <property type="match status" value="1"/>
</dbReference>
<proteinExistence type="inferred from homology"/>
<feature type="repeat" description="FG-GAP" evidence="9">
    <location>
        <begin position="446"/>
        <end position="508"/>
    </location>
</feature>
<dbReference type="GO" id="GO:0007229">
    <property type="term" value="P:integrin-mediated signaling pathway"/>
    <property type="evidence" value="ECO:0007669"/>
    <property type="project" value="UniProtKB-KW"/>
</dbReference>
<evidence type="ECO:0000259" key="12">
    <source>
        <dbReference type="PROSITE" id="PS50234"/>
    </source>
</evidence>
<evidence type="ECO:0000256" key="7">
    <source>
        <dbReference type="ARBA" id="ARBA00023170"/>
    </source>
</evidence>
<dbReference type="InterPro" id="IPR013519">
    <property type="entry name" value="Int_alpha_beta-p"/>
</dbReference>
<dbReference type="PROSITE" id="PS51470">
    <property type="entry name" value="FG_GAP"/>
    <property type="match status" value="2"/>
</dbReference>
<dbReference type="PRINTS" id="PR00453">
    <property type="entry name" value="VWFADOMAIN"/>
</dbReference>
<evidence type="ECO:0000256" key="1">
    <source>
        <dbReference type="ARBA" id="ARBA00004479"/>
    </source>
</evidence>
<dbReference type="GO" id="GO:0009897">
    <property type="term" value="C:external side of plasma membrane"/>
    <property type="evidence" value="ECO:0007669"/>
    <property type="project" value="TreeGrafter"/>
</dbReference>
<evidence type="ECO:0000313" key="13">
    <source>
        <dbReference type="Ensembl" id="ENSCUSP00005019374.1"/>
    </source>
</evidence>
<dbReference type="SUPFAM" id="SSF53300">
    <property type="entry name" value="vWA-like"/>
    <property type="match status" value="1"/>
</dbReference>
<dbReference type="Pfam" id="PF00092">
    <property type="entry name" value="VWA"/>
    <property type="match status" value="1"/>
</dbReference>
<dbReference type="FunFam" id="3.40.50.410:FF:000012">
    <property type="entry name" value="Integrin, alpha 10"/>
    <property type="match status" value="1"/>
</dbReference>
<dbReference type="GO" id="GO:0005178">
    <property type="term" value="F:integrin binding"/>
    <property type="evidence" value="ECO:0007669"/>
    <property type="project" value="TreeGrafter"/>
</dbReference>
<keyword evidence="4 10" id="KW-0130">Cell adhesion</keyword>
<dbReference type="Gene3D" id="2.130.10.130">
    <property type="entry name" value="Integrin alpha, N-terminal"/>
    <property type="match status" value="2"/>
</dbReference>
<dbReference type="GO" id="GO:0007160">
    <property type="term" value="P:cell-matrix adhesion"/>
    <property type="evidence" value="ECO:0007669"/>
    <property type="project" value="TreeGrafter"/>
</dbReference>
<comment type="subcellular location">
    <subcellularLocation>
        <location evidence="1 10">Membrane</location>
        <topology evidence="1 10">Single-pass type I membrane protein</topology>
    </subcellularLocation>
</comment>
<organism evidence="13 14">
    <name type="scientific">Catharus ustulatus</name>
    <name type="common">Russet-backed thrush</name>
    <name type="synonym">Hylocichla ustulatus</name>
    <dbReference type="NCBI Taxonomy" id="91951"/>
    <lineage>
        <taxon>Eukaryota</taxon>
        <taxon>Metazoa</taxon>
        <taxon>Chordata</taxon>
        <taxon>Craniata</taxon>
        <taxon>Vertebrata</taxon>
        <taxon>Euteleostomi</taxon>
        <taxon>Archelosauria</taxon>
        <taxon>Archosauria</taxon>
        <taxon>Dinosauria</taxon>
        <taxon>Saurischia</taxon>
        <taxon>Theropoda</taxon>
        <taxon>Coelurosauria</taxon>
        <taxon>Aves</taxon>
        <taxon>Neognathae</taxon>
        <taxon>Neoaves</taxon>
        <taxon>Telluraves</taxon>
        <taxon>Australaves</taxon>
        <taxon>Passeriformes</taxon>
        <taxon>Turdidae</taxon>
        <taxon>Catharus</taxon>
    </lineage>
</organism>
<keyword evidence="8" id="KW-0325">Glycoprotein</keyword>
<dbReference type="GO" id="GO:0098609">
    <property type="term" value="P:cell-cell adhesion"/>
    <property type="evidence" value="ECO:0007669"/>
    <property type="project" value="TreeGrafter"/>
</dbReference>
<comment type="similarity">
    <text evidence="2 10">Belongs to the integrin alpha chain family.</text>
</comment>
<dbReference type="AlphaFoldDB" id="A0A8C3UQM4"/>
<dbReference type="SMART" id="SM00191">
    <property type="entry name" value="Int_alpha"/>
    <property type="match status" value="4"/>
</dbReference>
<dbReference type="GO" id="GO:0008305">
    <property type="term" value="C:integrin complex"/>
    <property type="evidence" value="ECO:0007669"/>
    <property type="project" value="InterPro"/>
</dbReference>
<feature type="domain" description="VWFA" evidence="12">
    <location>
        <begin position="137"/>
        <end position="320"/>
    </location>
</feature>
<feature type="region of interest" description="Disordered" evidence="11">
    <location>
        <begin position="491"/>
        <end position="512"/>
    </location>
</feature>
<evidence type="ECO:0000313" key="14">
    <source>
        <dbReference type="Proteomes" id="UP000694563"/>
    </source>
</evidence>
<evidence type="ECO:0000256" key="4">
    <source>
        <dbReference type="ARBA" id="ARBA00022889"/>
    </source>
</evidence>
<keyword evidence="3" id="KW-0812">Transmembrane</keyword>
<reference evidence="13" key="3">
    <citation type="submission" date="2025-09" db="UniProtKB">
        <authorList>
            <consortium name="Ensembl"/>
        </authorList>
    </citation>
    <scope>IDENTIFICATION</scope>
</reference>
<sequence>CEGFNIDVGRSRVFQGPPESQFGYRVLQWGGDGDKLLVGAPWDGNGQGDIYKCGMGLQNSSCAKANLGTEGSAGHLGMTLVDSKNGGFVACAPLWSQECGTSVFSSGRCVQLNEKLQPMGTIAPTTQREWSCSTYMDIILVLDGSNSIYPWEEVQAFLGNILGRFFIGPGQTQVGVLQYGERLVQEWALGQHPTAQRLLEAARNLTRQEGRETRTAMAIRQACTESFSPAQGGRPGATRLLLVVTDGESHDGDELPAALAECDRQNVTRYAIAVLGHYLRRQQDPEDFIREIKSIASDPDERYFFNVTDEAALNDIVDALGDRIFSLEGAGLRLGPWEGLGIPTGSTAGDTVSFLSPDGILFGMVGAYDWEGGVLEESQRGRIVPHREAFQKEFPLELKNHAAYLGYSVSSLQLAGGQRLLVAGAPRFQHKGKVILFQLDPMGTVTVAQALMGEQIGSYFGSEVLALDLEGDGDSDLLLVAAPTYLEGQSRETGRVYKGPGEHSGTEGGDSRFGSALGAVPNLSQDGLVGAVVGAPLEDEHRGALYVFHVAPDTLLPQYKQVRRRWESWEALGATHPWLSLEHPRSIPKGSGAALEHPKVLPEHPWLSPENPRAGSLENLEHFRNIPGAFQGVLENSWSMSGPSRGPWIITGCCWRIAISLEPPRSIPRAFP</sequence>
<dbReference type="InterPro" id="IPR028994">
    <property type="entry name" value="Integrin_alpha_N"/>
</dbReference>
<dbReference type="Ensembl" id="ENSCUST00005020107.1">
    <property type="protein sequence ID" value="ENSCUSP00005019374.1"/>
    <property type="gene ID" value="ENSCUSG00005012380.1"/>
</dbReference>
<evidence type="ECO:0000256" key="3">
    <source>
        <dbReference type="ARBA" id="ARBA00022692"/>
    </source>
</evidence>
<dbReference type="PROSITE" id="PS50234">
    <property type="entry name" value="VWFA"/>
    <property type="match status" value="1"/>
</dbReference>
<dbReference type="GO" id="GO:0033627">
    <property type="term" value="P:cell adhesion mediated by integrin"/>
    <property type="evidence" value="ECO:0007669"/>
    <property type="project" value="TreeGrafter"/>
</dbReference>
<protein>
    <submittedName>
        <fullName evidence="13">Integrin subunit alpha 10</fullName>
    </submittedName>
</protein>
<dbReference type="PANTHER" id="PTHR23220:SF26">
    <property type="entry name" value="INTEGRIN ALPHA-10"/>
    <property type="match status" value="1"/>
</dbReference>
<name>A0A8C3UQM4_CATUS</name>
<feature type="compositionally biased region" description="Basic and acidic residues" evidence="11">
    <location>
        <begin position="491"/>
        <end position="505"/>
    </location>
</feature>
<dbReference type="InterPro" id="IPR000413">
    <property type="entry name" value="Integrin_alpha"/>
</dbReference>
<keyword evidence="7 10" id="KW-0675">Receptor</keyword>
<accession>A0A8C3UQM4</accession>
<dbReference type="PRINTS" id="PR01185">
    <property type="entry name" value="INTEGRINA"/>
</dbReference>
<dbReference type="Proteomes" id="UP000694563">
    <property type="component" value="Chromosome 30"/>
</dbReference>
<keyword evidence="6" id="KW-0472">Membrane</keyword>
<dbReference type="Gene3D" id="3.40.50.410">
    <property type="entry name" value="von Willebrand factor, type A domain"/>
    <property type="match status" value="1"/>
</dbReference>
<evidence type="ECO:0000256" key="2">
    <source>
        <dbReference type="ARBA" id="ARBA00008054"/>
    </source>
</evidence>
<feature type="repeat" description="FG-GAP" evidence="9">
    <location>
        <begin position="8"/>
        <end position="62"/>
    </location>
</feature>
<evidence type="ECO:0000256" key="8">
    <source>
        <dbReference type="ARBA" id="ARBA00023180"/>
    </source>
</evidence>
<evidence type="ECO:0000256" key="11">
    <source>
        <dbReference type="SAM" id="MobiDB-lite"/>
    </source>
</evidence>